<proteinExistence type="predicted"/>
<protein>
    <submittedName>
        <fullName evidence="1">Uncharacterized protein</fullName>
    </submittedName>
</protein>
<name>A0AAN9Y4K8_9HEMI</name>
<keyword evidence="2" id="KW-1185">Reference proteome</keyword>
<dbReference type="AlphaFoldDB" id="A0AAN9Y4K8"/>
<organism evidence="1 2">
    <name type="scientific">Parthenolecanium corni</name>
    <dbReference type="NCBI Taxonomy" id="536013"/>
    <lineage>
        <taxon>Eukaryota</taxon>
        <taxon>Metazoa</taxon>
        <taxon>Ecdysozoa</taxon>
        <taxon>Arthropoda</taxon>
        <taxon>Hexapoda</taxon>
        <taxon>Insecta</taxon>
        <taxon>Pterygota</taxon>
        <taxon>Neoptera</taxon>
        <taxon>Paraneoptera</taxon>
        <taxon>Hemiptera</taxon>
        <taxon>Sternorrhyncha</taxon>
        <taxon>Coccoidea</taxon>
        <taxon>Coccidae</taxon>
        <taxon>Parthenolecanium</taxon>
    </lineage>
</organism>
<evidence type="ECO:0000313" key="1">
    <source>
        <dbReference type="EMBL" id="KAK7588259.1"/>
    </source>
</evidence>
<accession>A0AAN9Y4K8</accession>
<reference evidence="1 2" key="1">
    <citation type="submission" date="2024-03" db="EMBL/GenBank/DDBJ databases">
        <title>Adaptation during the transition from Ophiocordyceps entomopathogen to insect associate is accompanied by gene loss and intensified selection.</title>
        <authorList>
            <person name="Ward C.M."/>
            <person name="Onetto C.A."/>
            <person name="Borneman A.R."/>
        </authorList>
    </citation>
    <scope>NUCLEOTIDE SEQUENCE [LARGE SCALE GENOMIC DNA]</scope>
    <source>
        <strain evidence="1">AWRI1</strain>
        <tissue evidence="1">Single Adult Female</tissue>
    </source>
</reference>
<comment type="caution">
    <text evidence="1">The sequence shown here is derived from an EMBL/GenBank/DDBJ whole genome shotgun (WGS) entry which is preliminary data.</text>
</comment>
<dbReference type="Proteomes" id="UP001367676">
    <property type="component" value="Unassembled WGS sequence"/>
</dbReference>
<evidence type="ECO:0000313" key="2">
    <source>
        <dbReference type="Proteomes" id="UP001367676"/>
    </source>
</evidence>
<dbReference type="EMBL" id="JBBCAQ010000023">
    <property type="protein sequence ID" value="KAK7588259.1"/>
    <property type="molecule type" value="Genomic_DNA"/>
</dbReference>
<gene>
    <name evidence="1" type="ORF">V9T40_005504</name>
</gene>
<sequence length="73" mass="8456">MDVFLDVDDIADRITFSILNLRYGYATQLRHFQTLQTPNSEGVNSFSQESMLWSYLWRSSTLLRIQAAPLPSE</sequence>